<keyword evidence="2" id="KW-0732">Signal</keyword>
<evidence type="ECO:0000256" key="2">
    <source>
        <dbReference type="SAM" id="SignalP"/>
    </source>
</evidence>
<name>A0ABS5VXT7_9BACT</name>
<organism evidence="3 4">
    <name type="scientific">Chryseosolibacter indicus</name>
    <dbReference type="NCBI Taxonomy" id="2782351"/>
    <lineage>
        <taxon>Bacteria</taxon>
        <taxon>Pseudomonadati</taxon>
        <taxon>Bacteroidota</taxon>
        <taxon>Cytophagia</taxon>
        <taxon>Cytophagales</taxon>
        <taxon>Chryseotaleaceae</taxon>
        <taxon>Chryseosolibacter</taxon>
    </lineage>
</organism>
<gene>
    <name evidence="3" type="ORF">KK060_23265</name>
</gene>
<feature type="signal peptide" evidence="2">
    <location>
        <begin position="1"/>
        <end position="21"/>
    </location>
</feature>
<proteinExistence type="predicted"/>
<feature type="compositionally biased region" description="Basic and acidic residues" evidence="1">
    <location>
        <begin position="149"/>
        <end position="168"/>
    </location>
</feature>
<feature type="chain" id="PRO_5045600041" evidence="2">
    <location>
        <begin position="22"/>
        <end position="284"/>
    </location>
</feature>
<comment type="caution">
    <text evidence="3">The sequence shown here is derived from an EMBL/GenBank/DDBJ whole genome shotgun (WGS) entry which is preliminary data.</text>
</comment>
<sequence length="284" mass="31344">MKREVGILVMFFSLIIGSAAAQKPAVVTSGKPGWHKIGETVASFKGQNESIAVMGADEFSSIKLKVSEAPVNIERLQVFYEEGSMEEISVDNELKPGEETRVIDLKHAGKDIQKIAFTYKTASNSEADKAHVEVYGLKSDNDDAAAYRSEQKVQDTRDEIREEARETGDEAEAITDEVRDDVNAETKETKQEVKEESQEAANKTDRKTDKAGKDIKRTAKKVGDKVSEGAGDLAANIRDKRVKGKVSPDGEAVYVDENSQYYYVNDKGAKVVIEESDLRDQSNN</sequence>
<accession>A0ABS5VXT7</accession>
<dbReference type="EMBL" id="JAHESD010000092">
    <property type="protein sequence ID" value="MBT1706227.1"/>
    <property type="molecule type" value="Genomic_DNA"/>
</dbReference>
<dbReference type="Proteomes" id="UP000772618">
    <property type="component" value="Unassembled WGS sequence"/>
</dbReference>
<dbReference type="Gene3D" id="1.20.120.20">
    <property type="entry name" value="Apolipoprotein"/>
    <property type="match status" value="1"/>
</dbReference>
<reference evidence="3 4" key="1">
    <citation type="submission" date="2021-05" db="EMBL/GenBank/DDBJ databases">
        <title>A Polyphasic approach of four new species of the genus Ohtaekwangia: Ohtaekwangia histidinii sp. nov., Ohtaekwangia cretensis sp. nov., Ohtaekwangia indiensis sp. nov., Ohtaekwangia reichenbachii sp. nov. from diverse environment.</title>
        <authorList>
            <person name="Octaviana S."/>
        </authorList>
    </citation>
    <scope>NUCLEOTIDE SEQUENCE [LARGE SCALE GENOMIC DNA]</scope>
    <source>
        <strain evidence="3 4">PWU20</strain>
    </source>
</reference>
<feature type="compositionally biased region" description="Basic and acidic residues" evidence="1">
    <location>
        <begin position="176"/>
        <end position="227"/>
    </location>
</feature>
<evidence type="ECO:0000313" key="3">
    <source>
        <dbReference type="EMBL" id="MBT1706227.1"/>
    </source>
</evidence>
<evidence type="ECO:0000313" key="4">
    <source>
        <dbReference type="Proteomes" id="UP000772618"/>
    </source>
</evidence>
<keyword evidence="4" id="KW-1185">Reference proteome</keyword>
<dbReference type="RefSeq" id="WP_254157353.1">
    <property type="nucleotide sequence ID" value="NZ_JAHESD010000092.1"/>
</dbReference>
<feature type="region of interest" description="Disordered" evidence="1">
    <location>
        <begin position="147"/>
        <end position="232"/>
    </location>
</feature>
<protein>
    <submittedName>
        <fullName evidence="3">Uncharacterized protein</fullName>
    </submittedName>
</protein>
<evidence type="ECO:0000256" key="1">
    <source>
        <dbReference type="SAM" id="MobiDB-lite"/>
    </source>
</evidence>